<evidence type="ECO:0000256" key="2">
    <source>
        <dbReference type="ARBA" id="ARBA00007432"/>
    </source>
</evidence>
<accession>A0AAD8G089</accession>
<dbReference type="GO" id="GO:0005125">
    <property type="term" value="F:cytokine activity"/>
    <property type="evidence" value="ECO:0007669"/>
    <property type="project" value="UniProtKB-KW"/>
</dbReference>
<dbReference type="Gene3D" id="1.20.1250.10">
    <property type="match status" value="1"/>
</dbReference>
<feature type="chain" id="PRO_5041903453" evidence="5">
    <location>
        <begin position="21"/>
        <end position="201"/>
    </location>
</feature>
<dbReference type="GO" id="GO:0070120">
    <property type="term" value="P:ciliary neurotrophic factor-mediated signaling pathway"/>
    <property type="evidence" value="ECO:0007669"/>
    <property type="project" value="InterPro"/>
</dbReference>
<comment type="subcellular location">
    <subcellularLocation>
        <location evidence="1">Secreted</location>
    </subcellularLocation>
</comment>
<evidence type="ECO:0000256" key="1">
    <source>
        <dbReference type="ARBA" id="ARBA00004613"/>
    </source>
</evidence>
<evidence type="ECO:0000256" key="5">
    <source>
        <dbReference type="SAM" id="SignalP"/>
    </source>
</evidence>
<dbReference type="GO" id="GO:0043524">
    <property type="term" value="P:negative regulation of neuron apoptotic process"/>
    <property type="evidence" value="ECO:0007669"/>
    <property type="project" value="InterPro"/>
</dbReference>
<dbReference type="EMBL" id="JAGXEW010000024">
    <property type="protein sequence ID" value="KAK1158297.1"/>
    <property type="molecule type" value="Genomic_DNA"/>
</dbReference>
<evidence type="ECO:0000256" key="4">
    <source>
        <dbReference type="ARBA" id="ARBA00022525"/>
    </source>
</evidence>
<dbReference type="InterPro" id="IPR000151">
    <property type="entry name" value="Ciliary_neurotrophic_fac_CNTF"/>
</dbReference>
<gene>
    <name evidence="6" type="ORF">AOXY_G23159</name>
</gene>
<protein>
    <submittedName>
        <fullName evidence="6">Uncharacterized protein</fullName>
    </submittedName>
</protein>
<keyword evidence="3" id="KW-0202">Cytokine</keyword>
<reference evidence="6" key="1">
    <citation type="submission" date="2022-02" db="EMBL/GenBank/DDBJ databases">
        <title>Atlantic sturgeon de novo genome assembly.</title>
        <authorList>
            <person name="Stock M."/>
            <person name="Klopp C."/>
            <person name="Guiguen Y."/>
            <person name="Cabau C."/>
            <person name="Parinello H."/>
            <person name="Santidrian Yebra-Pimentel E."/>
            <person name="Kuhl H."/>
            <person name="Dirks R.P."/>
            <person name="Guessner J."/>
            <person name="Wuertz S."/>
            <person name="Du K."/>
            <person name="Schartl M."/>
        </authorList>
    </citation>
    <scope>NUCLEOTIDE SEQUENCE</scope>
    <source>
        <strain evidence="6">STURGEONOMICS-FGT-2020</strain>
        <tissue evidence="6">Whole blood</tissue>
    </source>
</reference>
<dbReference type="GO" id="GO:0005127">
    <property type="term" value="F:ciliary neurotrophic factor receptor binding"/>
    <property type="evidence" value="ECO:0007669"/>
    <property type="project" value="InterPro"/>
</dbReference>
<dbReference type="GO" id="GO:0005615">
    <property type="term" value="C:extracellular space"/>
    <property type="evidence" value="ECO:0007669"/>
    <property type="project" value="UniProtKB-KW"/>
</dbReference>
<dbReference type="InterPro" id="IPR010681">
    <property type="entry name" value="PRF/CT"/>
</dbReference>
<dbReference type="Proteomes" id="UP001230051">
    <property type="component" value="Unassembled WGS sequence"/>
</dbReference>
<dbReference type="PANTHER" id="PTHR21353:SF9">
    <property type="match status" value="1"/>
</dbReference>
<dbReference type="SUPFAM" id="SSF47266">
    <property type="entry name" value="4-helical cytokines"/>
    <property type="match status" value="1"/>
</dbReference>
<feature type="signal peptide" evidence="5">
    <location>
        <begin position="1"/>
        <end position="20"/>
    </location>
</feature>
<dbReference type="InterPro" id="IPR009079">
    <property type="entry name" value="4_helix_cytokine-like_core"/>
</dbReference>
<dbReference type="Pfam" id="PF01110">
    <property type="entry name" value="CNTF"/>
    <property type="match status" value="1"/>
</dbReference>
<comment type="similarity">
    <text evidence="2">Belongs to the IL-6 superfamily.</text>
</comment>
<keyword evidence="5" id="KW-0732">Signal</keyword>
<dbReference type="AlphaFoldDB" id="A0AAD8G089"/>
<proteinExistence type="inferred from homology"/>
<dbReference type="PANTHER" id="PTHR21353">
    <property type="match status" value="1"/>
</dbReference>
<organism evidence="6 7">
    <name type="scientific">Acipenser oxyrinchus oxyrinchus</name>
    <dbReference type="NCBI Taxonomy" id="40147"/>
    <lineage>
        <taxon>Eukaryota</taxon>
        <taxon>Metazoa</taxon>
        <taxon>Chordata</taxon>
        <taxon>Craniata</taxon>
        <taxon>Vertebrata</taxon>
        <taxon>Euteleostomi</taxon>
        <taxon>Actinopterygii</taxon>
        <taxon>Chondrostei</taxon>
        <taxon>Acipenseriformes</taxon>
        <taxon>Acipenseridae</taxon>
        <taxon>Acipenser</taxon>
    </lineage>
</organism>
<comment type="caution">
    <text evidence="6">The sequence shown here is derived from an EMBL/GenBank/DDBJ whole genome shotgun (WGS) entry which is preliminary data.</text>
</comment>
<keyword evidence="7" id="KW-1185">Reference proteome</keyword>
<evidence type="ECO:0000313" key="7">
    <source>
        <dbReference type="Proteomes" id="UP001230051"/>
    </source>
</evidence>
<keyword evidence="4" id="KW-0964">Secreted</keyword>
<name>A0AAD8G089_ACIOX</name>
<sequence length="201" mass="23369">MIHLALFLCACASLLAPVASQDIFSNRESFSQSLTLARKIHTDVHVLLNKYKEVQIGSKSFEDYSLLMSSLPTVNLKYTTWLGMEDSERLLVNLKDLHIFWIHMDAKRIYELESVPRSQLAQNMQEVLLDIRDLQYQMKHQLESLETPAPETLSQSVPDALLNPQNEWLSKLQGYIILRDLERYLGKVVRDFTLLRTKYQQ</sequence>
<evidence type="ECO:0000313" key="6">
    <source>
        <dbReference type="EMBL" id="KAK1158297.1"/>
    </source>
</evidence>
<evidence type="ECO:0000256" key="3">
    <source>
        <dbReference type="ARBA" id="ARBA00022514"/>
    </source>
</evidence>